<gene>
    <name evidence="1" type="ORF">METZ01_LOCUS472181</name>
</gene>
<dbReference type="AlphaFoldDB" id="A0A383BGT6"/>
<dbReference type="EMBL" id="UINC01200441">
    <property type="protein sequence ID" value="SVE19327.1"/>
    <property type="molecule type" value="Genomic_DNA"/>
</dbReference>
<feature type="non-terminal residue" evidence="1">
    <location>
        <position position="43"/>
    </location>
</feature>
<feature type="non-terminal residue" evidence="1">
    <location>
        <position position="1"/>
    </location>
</feature>
<reference evidence="1" key="1">
    <citation type="submission" date="2018-05" db="EMBL/GenBank/DDBJ databases">
        <authorList>
            <person name="Lanie J.A."/>
            <person name="Ng W.-L."/>
            <person name="Kazmierczak K.M."/>
            <person name="Andrzejewski T.M."/>
            <person name="Davidsen T.M."/>
            <person name="Wayne K.J."/>
            <person name="Tettelin H."/>
            <person name="Glass J.I."/>
            <person name="Rusch D."/>
            <person name="Podicherti R."/>
            <person name="Tsui H.-C.T."/>
            <person name="Winkler M.E."/>
        </authorList>
    </citation>
    <scope>NUCLEOTIDE SEQUENCE</scope>
</reference>
<name>A0A383BGT6_9ZZZZ</name>
<evidence type="ECO:0000313" key="1">
    <source>
        <dbReference type="EMBL" id="SVE19327.1"/>
    </source>
</evidence>
<accession>A0A383BGT6</accession>
<proteinExistence type="predicted"/>
<organism evidence="1">
    <name type="scientific">marine metagenome</name>
    <dbReference type="NCBI Taxonomy" id="408172"/>
    <lineage>
        <taxon>unclassified sequences</taxon>
        <taxon>metagenomes</taxon>
        <taxon>ecological metagenomes</taxon>
    </lineage>
</organism>
<protein>
    <submittedName>
        <fullName evidence="1">Uncharacterized protein</fullName>
    </submittedName>
</protein>
<sequence length="43" mass="4951">VAPLYLELLLKVLPDKNVITYILPEGEQEKKLKTAHKIIDHLL</sequence>